<dbReference type="RefSeq" id="WP_226542537.1">
    <property type="nucleotide sequence ID" value="NZ_CP129013.1"/>
</dbReference>
<name>A0ABY9JSZ1_9BACI</name>
<reference evidence="1 2" key="1">
    <citation type="submission" date="2023-06" db="EMBL/GenBank/DDBJ databases">
        <title>Five Gram-positive bacteria isolated from mangrove sediments in Shenzhen, Guangdong, China.</title>
        <authorList>
            <person name="Yu S."/>
            <person name="Zheng W."/>
            <person name="Huang Y."/>
        </authorList>
    </citation>
    <scope>NUCLEOTIDE SEQUENCE [LARGE SCALE GENOMIC DNA]</scope>
    <source>
        <strain evidence="1 2">SaN35-3</strain>
    </source>
</reference>
<evidence type="ECO:0000313" key="2">
    <source>
        <dbReference type="Proteomes" id="UP001197974"/>
    </source>
</evidence>
<gene>
    <name evidence="1" type="ORF">LC087_17775</name>
</gene>
<organism evidence="1 2">
    <name type="scientific">Bacillus carboniphilus</name>
    <dbReference type="NCBI Taxonomy" id="86663"/>
    <lineage>
        <taxon>Bacteria</taxon>
        <taxon>Bacillati</taxon>
        <taxon>Bacillota</taxon>
        <taxon>Bacilli</taxon>
        <taxon>Bacillales</taxon>
        <taxon>Bacillaceae</taxon>
        <taxon>Bacillus</taxon>
    </lineage>
</organism>
<accession>A0ABY9JSZ1</accession>
<sequence>MFVRLFVDANDEKSALDVFNMVIGNLNSIVISYKIEEIKPYWKIDNVLIIEFSLDLSEIITIDKLTEELKGISDKWTAFGEPVEELLASDTTEGCEFLLKGVRMINIYL</sequence>
<dbReference type="EMBL" id="CP129013">
    <property type="protein sequence ID" value="WLR42516.1"/>
    <property type="molecule type" value="Genomic_DNA"/>
</dbReference>
<protein>
    <submittedName>
        <fullName evidence="1">Uncharacterized protein</fullName>
    </submittedName>
</protein>
<dbReference type="Proteomes" id="UP001197974">
    <property type="component" value="Chromosome"/>
</dbReference>
<proteinExistence type="predicted"/>
<evidence type="ECO:0000313" key="1">
    <source>
        <dbReference type="EMBL" id="WLR42516.1"/>
    </source>
</evidence>
<keyword evidence="2" id="KW-1185">Reference proteome</keyword>